<organism evidence="1 2">
    <name type="scientific">Castanea mollissima</name>
    <name type="common">Chinese chestnut</name>
    <dbReference type="NCBI Taxonomy" id="60419"/>
    <lineage>
        <taxon>Eukaryota</taxon>
        <taxon>Viridiplantae</taxon>
        <taxon>Streptophyta</taxon>
        <taxon>Embryophyta</taxon>
        <taxon>Tracheophyta</taxon>
        <taxon>Spermatophyta</taxon>
        <taxon>Magnoliopsida</taxon>
        <taxon>eudicotyledons</taxon>
        <taxon>Gunneridae</taxon>
        <taxon>Pentapetalae</taxon>
        <taxon>rosids</taxon>
        <taxon>fabids</taxon>
        <taxon>Fagales</taxon>
        <taxon>Fagaceae</taxon>
        <taxon>Castanea</taxon>
    </lineage>
</organism>
<comment type="caution">
    <text evidence="1">The sequence shown here is derived from an EMBL/GenBank/DDBJ whole genome shotgun (WGS) entry which is preliminary data.</text>
</comment>
<dbReference type="Proteomes" id="UP000737018">
    <property type="component" value="Unassembled WGS sequence"/>
</dbReference>
<keyword evidence="2" id="KW-1185">Reference proteome</keyword>
<reference evidence="1" key="1">
    <citation type="submission" date="2020-03" db="EMBL/GenBank/DDBJ databases">
        <title>Castanea mollissima Vanexum genome sequencing.</title>
        <authorList>
            <person name="Staton M."/>
        </authorList>
    </citation>
    <scope>NUCLEOTIDE SEQUENCE</scope>
    <source>
        <tissue evidence="1">Leaf</tissue>
    </source>
</reference>
<sequence length="73" mass="7790">MPVGYRSLARCSANARRSSRSPNARWQAYLLSGVGVDGLMGTWGQVLLEGASAIVIEAIQQDKVILAPFGNLT</sequence>
<dbReference type="EMBL" id="JRKL02002860">
    <property type="protein sequence ID" value="KAF3957311.1"/>
    <property type="molecule type" value="Genomic_DNA"/>
</dbReference>
<evidence type="ECO:0000313" key="1">
    <source>
        <dbReference type="EMBL" id="KAF3957311.1"/>
    </source>
</evidence>
<gene>
    <name evidence="1" type="ORF">CMV_017665</name>
</gene>
<proteinExistence type="predicted"/>
<dbReference type="AlphaFoldDB" id="A0A8J4VQE3"/>
<accession>A0A8J4VQE3</accession>
<evidence type="ECO:0000313" key="2">
    <source>
        <dbReference type="Proteomes" id="UP000737018"/>
    </source>
</evidence>
<name>A0A8J4VQE3_9ROSI</name>
<protein>
    <submittedName>
        <fullName evidence="1">Uncharacterized protein</fullName>
    </submittedName>
</protein>